<accession>A0A7W8A3S5</accession>
<sequence>MSELRRHYTYLPEQGSVAWIRTTDFDGMVRTLGGDPAWVYPATWADVESVAWELADDEGQGVVLAARHGPWTVVLDAIRGRLTGRVKRLPVSGEALALQWTVNYVAYARDGQVVGSFDPADLDTISPLSGRAWLSGLPVTPEEWRQGWQPAALALGEALSGVRLDQDWLAREHLCVPLGTTRPEARRPSGFRVRDWLRPTLEGDPRLLAIAADPAPERQHEIIQIVIELARRAWPMSGDVERQALRAIADRVRDDRSARTRTQLDAAAADIRARIDATAAQIERQVSEERGPVQVPVVPDIDLMMRLSADPELDRLHRELRPLEILAQALDPDLNAAATQTSALLTGNWIPPEMSPAQAVLQQLAWYVATGEVDDE</sequence>
<protein>
    <submittedName>
        <fullName evidence="1">Uncharacterized protein</fullName>
    </submittedName>
</protein>
<evidence type="ECO:0000313" key="1">
    <source>
        <dbReference type="EMBL" id="MBB5079005.1"/>
    </source>
</evidence>
<organism evidence="1 2">
    <name type="scientific">Nonomuraea endophytica</name>
    <dbReference type="NCBI Taxonomy" id="714136"/>
    <lineage>
        <taxon>Bacteria</taxon>
        <taxon>Bacillati</taxon>
        <taxon>Actinomycetota</taxon>
        <taxon>Actinomycetes</taxon>
        <taxon>Streptosporangiales</taxon>
        <taxon>Streptosporangiaceae</taxon>
        <taxon>Nonomuraea</taxon>
    </lineage>
</organism>
<dbReference type="RefSeq" id="WP_184964315.1">
    <property type="nucleotide sequence ID" value="NZ_JACHIN010000006.1"/>
</dbReference>
<dbReference type="EMBL" id="JACHIN010000006">
    <property type="protein sequence ID" value="MBB5079005.1"/>
    <property type="molecule type" value="Genomic_DNA"/>
</dbReference>
<keyword evidence="2" id="KW-1185">Reference proteome</keyword>
<proteinExistence type="predicted"/>
<reference evidence="1 2" key="1">
    <citation type="submission" date="2020-08" db="EMBL/GenBank/DDBJ databases">
        <title>Genomic Encyclopedia of Type Strains, Phase IV (KMG-IV): sequencing the most valuable type-strain genomes for metagenomic binning, comparative biology and taxonomic classification.</title>
        <authorList>
            <person name="Goeker M."/>
        </authorList>
    </citation>
    <scope>NUCLEOTIDE SEQUENCE [LARGE SCALE GENOMIC DNA]</scope>
    <source>
        <strain evidence="1 2">DSM 45385</strain>
    </source>
</reference>
<name>A0A7W8A3S5_9ACTN</name>
<gene>
    <name evidence="1" type="ORF">HNR40_004491</name>
</gene>
<evidence type="ECO:0000313" key="2">
    <source>
        <dbReference type="Proteomes" id="UP000568380"/>
    </source>
</evidence>
<dbReference type="AlphaFoldDB" id="A0A7W8A3S5"/>
<dbReference type="Proteomes" id="UP000568380">
    <property type="component" value="Unassembled WGS sequence"/>
</dbReference>
<comment type="caution">
    <text evidence="1">The sequence shown here is derived from an EMBL/GenBank/DDBJ whole genome shotgun (WGS) entry which is preliminary data.</text>
</comment>